<dbReference type="InterPro" id="IPR021552">
    <property type="entry name" value="ArsP_2"/>
</dbReference>
<evidence type="ECO:0000313" key="2">
    <source>
        <dbReference type="EMBL" id="HIU94060.1"/>
    </source>
</evidence>
<keyword evidence="1" id="KW-0472">Membrane</keyword>
<dbReference type="Pfam" id="PF11449">
    <property type="entry name" value="ArsP_2"/>
    <property type="match status" value="1"/>
</dbReference>
<feature type="transmembrane region" description="Helical" evidence="1">
    <location>
        <begin position="73"/>
        <end position="90"/>
    </location>
</feature>
<feature type="transmembrane region" description="Helical" evidence="1">
    <location>
        <begin position="234"/>
        <end position="253"/>
    </location>
</feature>
<comment type="caution">
    <text evidence="2">The sequence shown here is derived from an EMBL/GenBank/DDBJ whole genome shotgun (WGS) entry which is preliminary data.</text>
</comment>
<organism evidence="2 3">
    <name type="scientific">Candidatus Aphodomorpha intestinavium</name>
    <dbReference type="NCBI Taxonomy" id="2840672"/>
    <lineage>
        <taxon>Bacteria</taxon>
        <taxon>Bacillati</taxon>
        <taxon>Bacillota</taxon>
        <taxon>Clostridia</taxon>
        <taxon>Eubacteriales</taxon>
        <taxon>Candidatus Aphodomorpha</taxon>
    </lineage>
</organism>
<gene>
    <name evidence="2" type="ORF">IAD24_02760</name>
</gene>
<evidence type="ECO:0000256" key="1">
    <source>
        <dbReference type="SAM" id="Phobius"/>
    </source>
</evidence>
<feature type="transmembrane region" description="Helical" evidence="1">
    <location>
        <begin position="169"/>
        <end position="186"/>
    </location>
</feature>
<dbReference type="EMBL" id="DVNZ01000088">
    <property type="protein sequence ID" value="HIU94060.1"/>
    <property type="molecule type" value="Genomic_DNA"/>
</dbReference>
<protein>
    <submittedName>
        <fullName evidence="2">Arsenic efflux protein</fullName>
    </submittedName>
</protein>
<name>A0A9D1SST9_9FIRM</name>
<sequence length="283" mass="29913">MERLWDVLLDALIDCAKLTPFLLATVFLMEYLEHRAADKLVGAVRRAGRFGPLLGAAAGCIPQCGFSAACAQLFNGGFVSAGTLVAVFLATSDEALPILLGHPDALDTALLLLAVKAALGMAAGYAVDALWRRDRQQAALQLEAGEHRCECRQGAPLGRILLEAVRRTLSILLFLFIFSAMLGLLIEGVGRERLASFLLPGPFQPLLAALFGFIPNCAASVLLTQLYLDGMISFGSAVAGLGTAAGVGLLVLLRSRHRARTYAIVLGGTYAAAALCGMLLQLF</sequence>
<keyword evidence="1" id="KW-1133">Transmembrane helix</keyword>
<reference evidence="2" key="2">
    <citation type="journal article" date="2021" name="PeerJ">
        <title>Extensive microbial diversity within the chicken gut microbiome revealed by metagenomics and culture.</title>
        <authorList>
            <person name="Gilroy R."/>
            <person name="Ravi A."/>
            <person name="Getino M."/>
            <person name="Pursley I."/>
            <person name="Horton D.L."/>
            <person name="Alikhan N.F."/>
            <person name="Baker D."/>
            <person name="Gharbi K."/>
            <person name="Hall N."/>
            <person name="Watson M."/>
            <person name="Adriaenssens E.M."/>
            <person name="Foster-Nyarko E."/>
            <person name="Jarju S."/>
            <person name="Secka A."/>
            <person name="Antonio M."/>
            <person name="Oren A."/>
            <person name="Chaudhuri R.R."/>
            <person name="La Ragione R."/>
            <person name="Hildebrand F."/>
            <person name="Pallen M.J."/>
        </authorList>
    </citation>
    <scope>NUCLEOTIDE SEQUENCE</scope>
    <source>
        <strain evidence="2">ChiGjej2B2-16831</strain>
    </source>
</reference>
<reference evidence="2" key="1">
    <citation type="submission" date="2020-10" db="EMBL/GenBank/DDBJ databases">
        <authorList>
            <person name="Gilroy R."/>
        </authorList>
    </citation>
    <scope>NUCLEOTIDE SEQUENCE</scope>
    <source>
        <strain evidence="2">ChiGjej2B2-16831</strain>
    </source>
</reference>
<dbReference type="Proteomes" id="UP000824128">
    <property type="component" value="Unassembled WGS sequence"/>
</dbReference>
<feature type="transmembrane region" description="Helical" evidence="1">
    <location>
        <begin position="110"/>
        <end position="131"/>
    </location>
</feature>
<accession>A0A9D1SST9</accession>
<proteinExistence type="predicted"/>
<evidence type="ECO:0000313" key="3">
    <source>
        <dbReference type="Proteomes" id="UP000824128"/>
    </source>
</evidence>
<feature type="transmembrane region" description="Helical" evidence="1">
    <location>
        <begin position="259"/>
        <end position="280"/>
    </location>
</feature>
<dbReference type="NCBIfam" id="NF037962">
    <property type="entry name" value="arsenic_eff"/>
    <property type="match status" value="1"/>
</dbReference>
<keyword evidence="1" id="KW-0812">Transmembrane</keyword>
<dbReference type="AlphaFoldDB" id="A0A9D1SST9"/>